<organism evidence="1 2">
    <name type="scientific">Paenibacillus mesotrionivorans</name>
    <dbReference type="NCBI Taxonomy" id="3160968"/>
    <lineage>
        <taxon>Bacteria</taxon>
        <taxon>Bacillati</taxon>
        <taxon>Bacillota</taxon>
        <taxon>Bacilli</taxon>
        <taxon>Bacillales</taxon>
        <taxon>Paenibacillaceae</taxon>
        <taxon>Paenibacillus</taxon>
    </lineage>
</organism>
<sequence>MKAKRLVVFCAIVVICLSLTAIFSPNVIKGLRLGLDLKGGFEILYVATPVEEGGKVTKAALIETARNLQKRIDAQGIAEPDITTEGSDRIRVKLAGVTDEAKVRETLKKPANLTFRAPDGTIMLNGSDFVAGGAKVEFDQAHQPYVAIKLKDAAKFGEVTGKLVGQTLSIYLDEEMKSSPTVNQVINSDTASITGRYTYDEAKEMVDIINLGSLPLNLTEKYTQSVGATLGQQSLKQTVEAGLIGAVLILAFMIFFYRLPGIVASITLITYMFIVLVIFNWMNATLTLPGIAALILGLGMAVDANIITYERIKEEIRTGKSMLSALKAGAKHSFRTILDANVTNIISCAVLYYIGNGAIRGFALTLIISILVSMLTNVFLSRILIELLVKANIFKKPAYYGVKESEIRAL</sequence>
<gene>
    <name evidence="1" type="primary">secD</name>
    <name evidence="1" type="ORF">ACI1P1_03190</name>
</gene>
<protein>
    <submittedName>
        <fullName evidence="1">Protein translocase subunit SecD</fullName>
    </submittedName>
</protein>
<dbReference type="Proteomes" id="UP001631969">
    <property type="component" value="Unassembled WGS sequence"/>
</dbReference>
<proteinExistence type="predicted"/>
<reference evidence="1" key="1">
    <citation type="submission" date="2024-12" db="EMBL/GenBank/DDBJ databases">
        <authorList>
            <person name="Wu N."/>
        </authorList>
    </citation>
    <scope>NUCLEOTIDE SEQUENCE</scope>
    <source>
        <strain evidence="1">P15</strain>
    </source>
</reference>
<evidence type="ECO:0000313" key="1">
    <source>
        <dbReference type="EMBL" id="MFM9327297.1"/>
    </source>
</evidence>
<evidence type="ECO:0000313" key="2">
    <source>
        <dbReference type="Proteomes" id="UP001631969"/>
    </source>
</evidence>
<dbReference type="EMBL" id="JBJURJ010000002">
    <property type="protein sequence ID" value="MFM9327297.1"/>
    <property type="molecule type" value="Genomic_DNA"/>
</dbReference>
<accession>A0ACC7NZ12</accession>
<name>A0ACC7NZ12_9BACL</name>
<keyword evidence="2" id="KW-1185">Reference proteome</keyword>
<comment type="caution">
    <text evidence="1">The sequence shown here is derived from an EMBL/GenBank/DDBJ whole genome shotgun (WGS) entry which is preliminary data.</text>
</comment>